<comment type="catalytic activity">
    <reaction evidence="1">
        <text>Endonucleolytic cleavage to 5'-phosphomonoester.</text>
        <dbReference type="EC" id="3.1.26.4"/>
    </reaction>
</comment>
<dbReference type="Gene3D" id="3.30.420.10">
    <property type="entry name" value="Ribonuclease H-like superfamily/Ribonuclease H"/>
    <property type="match status" value="1"/>
</dbReference>
<dbReference type="InterPro" id="IPR002156">
    <property type="entry name" value="RNaseH_domain"/>
</dbReference>
<dbReference type="CDD" id="cd13934">
    <property type="entry name" value="RNase_H_Dikarya_like"/>
    <property type="match status" value="1"/>
</dbReference>
<evidence type="ECO:0000256" key="4">
    <source>
        <dbReference type="ARBA" id="ARBA00022722"/>
    </source>
</evidence>
<comment type="caution">
    <text evidence="9">The sequence shown here is derived from an EMBL/GenBank/DDBJ whole genome shotgun (WGS) entry which is preliminary data.</text>
</comment>
<dbReference type="AlphaFoldDB" id="A0A9P5NEY3"/>
<evidence type="ECO:0000256" key="1">
    <source>
        <dbReference type="ARBA" id="ARBA00000077"/>
    </source>
</evidence>
<protein>
    <recommendedName>
        <fullName evidence="3">ribonuclease H</fullName>
        <ecNumber evidence="3">3.1.26.4</ecNumber>
    </recommendedName>
</protein>
<keyword evidence="7" id="KW-0378">Hydrolase</keyword>
<dbReference type="GO" id="GO:0004523">
    <property type="term" value="F:RNA-DNA hybrid ribonuclease activity"/>
    <property type="evidence" value="ECO:0007669"/>
    <property type="project" value="UniProtKB-EC"/>
</dbReference>
<dbReference type="OrthoDB" id="407198at2759"/>
<reference evidence="9" key="1">
    <citation type="submission" date="2020-11" db="EMBL/GenBank/DDBJ databases">
        <authorList>
            <consortium name="DOE Joint Genome Institute"/>
            <person name="Ahrendt S."/>
            <person name="Riley R."/>
            <person name="Andreopoulos W."/>
            <person name="LaButti K."/>
            <person name="Pangilinan J."/>
            <person name="Ruiz-duenas F.J."/>
            <person name="Barrasa J.M."/>
            <person name="Sanchez-Garcia M."/>
            <person name="Camarero S."/>
            <person name="Miyauchi S."/>
            <person name="Serrano A."/>
            <person name="Linde D."/>
            <person name="Babiker R."/>
            <person name="Drula E."/>
            <person name="Ayuso-Fernandez I."/>
            <person name="Pacheco R."/>
            <person name="Padilla G."/>
            <person name="Ferreira P."/>
            <person name="Barriuso J."/>
            <person name="Kellner H."/>
            <person name="Castanera R."/>
            <person name="Alfaro M."/>
            <person name="Ramirez L."/>
            <person name="Pisabarro A.G."/>
            <person name="Kuo A."/>
            <person name="Tritt A."/>
            <person name="Lipzen A."/>
            <person name="He G."/>
            <person name="Yan M."/>
            <person name="Ng V."/>
            <person name="Cullen D."/>
            <person name="Martin F."/>
            <person name="Rosso M.-N."/>
            <person name="Henrissat B."/>
            <person name="Hibbett D."/>
            <person name="Martinez A.T."/>
            <person name="Grigoriev I.V."/>
        </authorList>
    </citation>
    <scope>NUCLEOTIDE SEQUENCE</scope>
    <source>
        <strain evidence="9">AH 44721</strain>
    </source>
</reference>
<evidence type="ECO:0000256" key="2">
    <source>
        <dbReference type="ARBA" id="ARBA00005300"/>
    </source>
</evidence>
<organism evidence="9 10">
    <name type="scientific">Gymnopilus junonius</name>
    <name type="common">Spectacular rustgill mushroom</name>
    <name type="synonym">Gymnopilus spectabilis subsp. junonius</name>
    <dbReference type="NCBI Taxonomy" id="109634"/>
    <lineage>
        <taxon>Eukaryota</taxon>
        <taxon>Fungi</taxon>
        <taxon>Dikarya</taxon>
        <taxon>Basidiomycota</taxon>
        <taxon>Agaricomycotina</taxon>
        <taxon>Agaricomycetes</taxon>
        <taxon>Agaricomycetidae</taxon>
        <taxon>Agaricales</taxon>
        <taxon>Agaricineae</taxon>
        <taxon>Hymenogastraceae</taxon>
        <taxon>Gymnopilus</taxon>
    </lineage>
</organism>
<evidence type="ECO:0000313" key="9">
    <source>
        <dbReference type="EMBL" id="KAF8883646.1"/>
    </source>
</evidence>
<dbReference type="GO" id="GO:0046872">
    <property type="term" value="F:metal ion binding"/>
    <property type="evidence" value="ECO:0007669"/>
    <property type="project" value="UniProtKB-KW"/>
</dbReference>
<evidence type="ECO:0000256" key="6">
    <source>
        <dbReference type="ARBA" id="ARBA00022759"/>
    </source>
</evidence>
<evidence type="ECO:0000256" key="7">
    <source>
        <dbReference type="ARBA" id="ARBA00022801"/>
    </source>
</evidence>
<dbReference type="GO" id="GO:0043137">
    <property type="term" value="P:DNA replication, removal of RNA primer"/>
    <property type="evidence" value="ECO:0007669"/>
    <property type="project" value="TreeGrafter"/>
</dbReference>
<dbReference type="SUPFAM" id="SSF53098">
    <property type="entry name" value="Ribonuclease H-like"/>
    <property type="match status" value="1"/>
</dbReference>
<gene>
    <name evidence="9" type="ORF">CPB84DRAFT_1850921</name>
</gene>
<proteinExistence type="inferred from homology"/>
<dbReference type="PANTHER" id="PTHR10642">
    <property type="entry name" value="RIBONUCLEASE H1"/>
    <property type="match status" value="1"/>
</dbReference>
<keyword evidence="5" id="KW-0479">Metal-binding</keyword>
<dbReference type="InterPro" id="IPR012337">
    <property type="entry name" value="RNaseH-like_sf"/>
</dbReference>
<dbReference type="EMBL" id="JADNYJ010000114">
    <property type="protein sequence ID" value="KAF8883646.1"/>
    <property type="molecule type" value="Genomic_DNA"/>
</dbReference>
<keyword evidence="10" id="KW-1185">Reference proteome</keyword>
<dbReference type="PANTHER" id="PTHR10642:SF26">
    <property type="entry name" value="RIBONUCLEASE H1"/>
    <property type="match status" value="1"/>
</dbReference>
<evidence type="ECO:0000256" key="3">
    <source>
        <dbReference type="ARBA" id="ARBA00012180"/>
    </source>
</evidence>
<sequence>MPENPLIQQRKVVFCETLQSYPLARLLVQCSSCNRFFAACCPDGSFGDDWALPHDDDHPTCHHSKLVYTDGACTNNGSPHAKAGLGITIGGEHTFEDLELKYSWSIPVDGTVDAAGPRTSQRAELLAALEGLKKLEKLDKLREASGYEDKEHTQLAMLQPHKQFDRATYIVVTDSEYVVKGITEWFPTWRRRGWRTSYGKEPTNLDLFMKLDEYVTTLEDDKVAVGFWHIPRELNRNADALAKRATGA</sequence>
<dbReference type="Proteomes" id="UP000724874">
    <property type="component" value="Unassembled WGS sequence"/>
</dbReference>
<dbReference type="PROSITE" id="PS50879">
    <property type="entry name" value="RNASE_H_1"/>
    <property type="match status" value="1"/>
</dbReference>
<evidence type="ECO:0000259" key="8">
    <source>
        <dbReference type="PROSITE" id="PS50879"/>
    </source>
</evidence>
<keyword evidence="4" id="KW-0540">Nuclease</keyword>
<dbReference type="InterPro" id="IPR036397">
    <property type="entry name" value="RNaseH_sf"/>
</dbReference>
<keyword evidence="6" id="KW-0255">Endonuclease</keyword>
<comment type="similarity">
    <text evidence="2">Belongs to the RNase H family.</text>
</comment>
<evidence type="ECO:0000313" key="10">
    <source>
        <dbReference type="Proteomes" id="UP000724874"/>
    </source>
</evidence>
<accession>A0A9P5NEY3</accession>
<dbReference type="EC" id="3.1.26.4" evidence="3"/>
<evidence type="ECO:0000256" key="5">
    <source>
        <dbReference type="ARBA" id="ARBA00022723"/>
    </source>
</evidence>
<dbReference type="GO" id="GO:0003676">
    <property type="term" value="F:nucleic acid binding"/>
    <property type="evidence" value="ECO:0007669"/>
    <property type="project" value="InterPro"/>
</dbReference>
<feature type="domain" description="RNase H type-1" evidence="8">
    <location>
        <begin position="61"/>
        <end position="247"/>
    </location>
</feature>
<name>A0A9P5NEY3_GYMJU</name>
<dbReference type="Pfam" id="PF00075">
    <property type="entry name" value="RNase_H"/>
    <property type="match status" value="1"/>
</dbReference>
<dbReference type="InterPro" id="IPR050092">
    <property type="entry name" value="RNase_H"/>
</dbReference>